<evidence type="ECO:0000256" key="2">
    <source>
        <dbReference type="ARBA" id="ARBA00022676"/>
    </source>
</evidence>
<evidence type="ECO:0000259" key="4">
    <source>
        <dbReference type="Pfam" id="PF06722"/>
    </source>
</evidence>
<dbReference type="InterPro" id="IPR048284">
    <property type="entry name" value="EryCIII-like_N"/>
</dbReference>
<dbReference type="InterPro" id="IPR010610">
    <property type="entry name" value="EryCIII-like_C"/>
</dbReference>
<dbReference type="InterPro" id="IPR002213">
    <property type="entry name" value="UDP_glucos_trans"/>
</dbReference>
<dbReference type="GO" id="GO:0017000">
    <property type="term" value="P:antibiotic biosynthetic process"/>
    <property type="evidence" value="ECO:0007669"/>
    <property type="project" value="UniProtKB-ARBA"/>
</dbReference>
<keyword evidence="7" id="KW-1185">Reference proteome</keyword>
<dbReference type="SUPFAM" id="SSF53756">
    <property type="entry name" value="UDP-Glycosyltransferase/glycogen phosphorylase"/>
    <property type="match status" value="1"/>
</dbReference>
<dbReference type="Gene3D" id="3.40.50.2000">
    <property type="entry name" value="Glycogen Phosphorylase B"/>
    <property type="match status" value="2"/>
</dbReference>
<dbReference type="Pfam" id="PF21036">
    <property type="entry name" value="EryCIII-like_N"/>
    <property type="match status" value="1"/>
</dbReference>
<evidence type="ECO:0000313" key="6">
    <source>
        <dbReference type="EMBL" id="PXX59755.1"/>
    </source>
</evidence>
<evidence type="ECO:0000259" key="5">
    <source>
        <dbReference type="Pfam" id="PF21036"/>
    </source>
</evidence>
<dbReference type="Proteomes" id="UP000247569">
    <property type="component" value="Unassembled WGS sequence"/>
</dbReference>
<accession>A0A318JVH4</accession>
<evidence type="ECO:0000256" key="1">
    <source>
        <dbReference type="ARBA" id="ARBA00006962"/>
    </source>
</evidence>
<comment type="similarity">
    <text evidence="1">Belongs to the glycosyltransferase 28 family.</text>
</comment>
<protein>
    <submittedName>
        <fullName evidence="6">UDP:flavonoid glycosyltransferase YjiC (YdhE family)</fullName>
    </submittedName>
</protein>
<dbReference type="RefSeq" id="WP_169335950.1">
    <property type="nucleotide sequence ID" value="NZ_QJKF01000011.1"/>
</dbReference>
<dbReference type="PANTHER" id="PTHR48050">
    <property type="entry name" value="STEROL 3-BETA-GLUCOSYLTRANSFERASE"/>
    <property type="match status" value="1"/>
</dbReference>
<organism evidence="6 7">
    <name type="scientific">Nocardia tenerifensis</name>
    <dbReference type="NCBI Taxonomy" id="228006"/>
    <lineage>
        <taxon>Bacteria</taxon>
        <taxon>Bacillati</taxon>
        <taxon>Actinomycetota</taxon>
        <taxon>Actinomycetes</taxon>
        <taxon>Mycobacteriales</taxon>
        <taxon>Nocardiaceae</taxon>
        <taxon>Nocardia</taxon>
    </lineage>
</organism>
<dbReference type="GO" id="GO:0008194">
    <property type="term" value="F:UDP-glycosyltransferase activity"/>
    <property type="evidence" value="ECO:0007669"/>
    <property type="project" value="InterPro"/>
</dbReference>
<proteinExistence type="inferred from homology"/>
<dbReference type="CDD" id="cd03784">
    <property type="entry name" value="GT1_Gtf-like"/>
    <property type="match status" value="1"/>
</dbReference>
<dbReference type="GO" id="GO:0016758">
    <property type="term" value="F:hexosyltransferase activity"/>
    <property type="evidence" value="ECO:0007669"/>
    <property type="project" value="UniProtKB-ARBA"/>
</dbReference>
<feature type="domain" description="Erythromycin biosynthesis protein CIII-like N-terminal" evidence="5">
    <location>
        <begin position="22"/>
        <end position="232"/>
    </location>
</feature>
<dbReference type="AlphaFoldDB" id="A0A318JVH4"/>
<dbReference type="InterPro" id="IPR050426">
    <property type="entry name" value="Glycosyltransferase_28"/>
</dbReference>
<comment type="caution">
    <text evidence="6">The sequence shown here is derived from an EMBL/GenBank/DDBJ whole genome shotgun (WGS) entry which is preliminary data.</text>
</comment>
<feature type="domain" description="Erythromycin biosynthesis protein CIII-like C-terminal" evidence="4">
    <location>
        <begin position="248"/>
        <end position="390"/>
    </location>
</feature>
<dbReference type="EMBL" id="QJKF01000011">
    <property type="protein sequence ID" value="PXX59755.1"/>
    <property type="molecule type" value="Genomic_DNA"/>
</dbReference>
<name>A0A318JVH4_9NOCA</name>
<sequence length="401" mass="42946">MRVLIATWNIPGHLRPLAPLGWALRARGHEVVVVSNPDMVPTILGTGLPAFGAGPDYDSFAVLRTESSRRAWKPETEVLSNDPTVAAQQEKQRQLIGFGLAAAAARAQAADAVAFAERWRPDLVVFEPTGLVGPLIGTLLGVPTVRHLWSIDFTAPIEEYEQEIVGELAAPYGLTRIGVNGTITLDPAPSRLQLDDGRSRSPIRFIPYNGPAVLQPWLLEPSRRPRIGITWGTSKSTLGFDHMVLAPRVVAALARRDVELAVAVTEDQRALFDDVPGNVVHLGPVPLDALAATCSVLVNGGGAGSVLTAAANGVAQLVISHMPDEVVHGERVRESGAGLHLPGADLTDGDIDAVVRRLFDAEFRTAAAELRDDIRSRPTPFAVVEQLERLVGDRVLTAQPS</sequence>
<evidence type="ECO:0000256" key="3">
    <source>
        <dbReference type="ARBA" id="ARBA00022679"/>
    </source>
</evidence>
<evidence type="ECO:0000313" key="7">
    <source>
        <dbReference type="Proteomes" id="UP000247569"/>
    </source>
</evidence>
<dbReference type="Pfam" id="PF06722">
    <property type="entry name" value="EryCIII-like_C"/>
    <property type="match status" value="1"/>
</dbReference>
<keyword evidence="3 6" id="KW-0808">Transferase</keyword>
<dbReference type="PANTHER" id="PTHR48050:SF13">
    <property type="entry name" value="STEROL 3-BETA-GLUCOSYLTRANSFERASE UGT80A2"/>
    <property type="match status" value="1"/>
</dbReference>
<keyword evidence="2" id="KW-0328">Glycosyltransferase</keyword>
<gene>
    <name evidence="6" type="ORF">DFR70_111139</name>
</gene>
<reference evidence="6 7" key="1">
    <citation type="submission" date="2018-05" db="EMBL/GenBank/DDBJ databases">
        <title>Genomic Encyclopedia of Type Strains, Phase IV (KMG-IV): sequencing the most valuable type-strain genomes for metagenomic binning, comparative biology and taxonomic classification.</title>
        <authorList>
            <person name="Goeker M."/>
        </authorList>
    </citation>
    <scope>NUCLEOTIDE SEQUENCE [LARGE SCALE GENOMIC DNA]</scope>
    <source>
        <strain evidence="6 7">DSM 44704</strain>
    </source>
</reference>